<dbReference type="AlphaFoldDB" id="A0A6N8FKL5"/>
<dbReference type="InterPro" id="IPR022764">
    <property type="entry name" value="Peptidase_S54_rhomboid_dom"/>
</dbReference>
<comment type="similarity">
    <text evidence="2">Belongs to the peptidase S54 family.</text>
</comment>
<gene>
    <name evidence="9" type="ORF">GMD78_15230</name>
</gene>
<dbReference type="Pfam" id="PF01694">
    <property type="entry name" value="Rhomboid"/>
    <property type="match status" value="1"/>
</dbReference>
<comment type="subcellular location">
    <subcellularLocation>
        <location evidence="1">Membrane</location>
        <topology evidence="1">Multi-pass membrane protein</topology>
    </subcellularLocation>
</comment>
<dbReference type="EMBL" id="WOCA01000014">
    <property type="protein sequence ID" value="MUK89721.1"/>
    <property type="molecule type" value="Genomic_DNA"/>
</dbReference>
<keyword evidence="10" id="KW-1185">Reference proteome</keyword>
<dbReference type="Gene3D" id="1.20.1540.10">
    <property type="entry name" value="Rhomboid-like"/>
    <property type="match status" value="1"/>
</dbReference>
<dbReference type="PANTHER" id="PTHR43731:SF14">
    <property type="entry name" value="PRESENILIN-ASSOCIATED RHOMBOID-LIKE PROTEIN, MITOCHONDRIAL"/>
    <property type="match status" value="1"/>
</dbReference>
<evidence type="ECO:0000256" key="6">
    <source>
        <dbReference type="ARBA" id="ARBA00023136"/>
    </source>
</evidence>
<evidence type="ECO:0000256" key="2">
    <source>
        <dbReference type="ARBA" id="ARBA00009045"/>
    </source>
</evidence>
<dbReference type="InterPro" id="IPR035952">
    <property type="entry name" value="Rhomboid-like_sf"/>
</dbReference>
<keyword evidence="9" id="KW-0645">Protease</keyword>
<organism evidence="9 10">
    <name type="scientific">Ornithinibacillus caprae</name>
    <dbReference type="NCBI Taxonomy" id="2678566"/>
    <lineage>
        <taxon>Bacteria</taxon>
        <taxon>Bacillati</taxon>
        <taxon>Bacillota</taxon>
        <taxon>Bacilli</taxon>
        <taxon>Bacillales</taxon>
        <taxon>Bacillaceae</taxon>
        <taxon>Ornithinibacillus</taxon>
    </lineage>
</organism>
<dbReference type="GO" id="GO:0006508">
    <property type="term" value="P:proteolysis"/>
    <property type="evidence" value="ECO:0007669"/>
    <property type="project" value="UniProtKB-KW"/>
</dbReference>
<dbReference type="RefSeq" id="WP_155669841.1">
    <property type="nucleotide sequence ID" value="NZ_WOCA01000014.1"/>
</dbReference>
<reference evidence="9 10" key="1">
    <citation type="submission" date="2019-11" db="EMBL/GenBank/DDBJ databases">
        <authorList>
            <person name="Li X."/>
        </authorList>
    </citation>
    <scope>NUCLEOTIDE SEQUENCE [LARGE SCALE GENOMIC DNA]</scope>
    <source>
        <strain evidence="9 10">L9</strain>
    </source>
</reference>
<evidence type="ECO:0000313" key="9">
    <source>
        <dbReference type="EMBL" id="MUK89721.1"/>
    </source>
</evidence>
<feature type="transmembrane region" description="Helical" evidence="7">
    <location>
        <begin position="156"/>
        <end position="174"/>
    </location>
</feature>
<proteinExistence type="inferred from homology"/>
<feature type="transmembrane region" description="Helical" evidence="7">
    <location>
        <begin position="99"/>
        <end position="118"/>
    </location>
</feature>
<feature type="transmembrane region" description="Helical" evidence="7">
    <location>
        <begin position="12"/>
        <end position="36"/>
    </location>
</feature>
<name>A0A6N8FKL5_9BACI</name>
<dbReference type="GO" id="GO:0016020">
    <property type="term" value="C:membrane"/>
    <property type="evidence" value="ECO:0007669"/>
    <property type="project" value="UniProtKB-SubCell"/>
</dbReference>
<dbReference type="GO" id="GO:0004252">
    <property type="term" value="F:serine-type endopeptidase activity"/>
    <property type="evidence" value="ECO:0007669"/>
    <property type="project" value="InterPro"/>
</dbReference>
<feature type="transmembrane region" description="Helical" evidence="7">
    <location>
        <begin position="67"/>
        <end position="87"/>
    </location>
</feature>
<evidence type="ECO:0000256" key="7">
    <source>
        <dbReference type="SAM" id="Phobius"/>
    </source>
</evidence>
<keyword evidence="5 7" id="KW-1133">Transmembrane helix</keyword>
<keyword evidence="4" id="KW-0378">Hydrolase</keyword>
<accession>A0A6N8FKL5</accession>
<evidence type="ECO:0000313" key="10">
    <source>
        <dbReference type="Proteomes" id="UP000469125"/>
    </source>
</evidence>
<comment type="caution">
    <text evidence="9">The sequence shown here is derived from an EMBL/GenBank/DDBJ whole genome shotgun (WGS) entry which is preliminary data.</text>
</comment>
<evidence type="ECO:0000256" key="3">
    <source>
        <dbReference type="ARBA" id="ARBA00022692"/>
    </source>
</evidence>
<protein>
    <submittedName>
        <fullName evidence="9">Rhomboid family intramembrane serine protease</fullName>
    </submittedName>
</protein>
<dbReference type="PANTHER" id="PTHR43731">
    <property type="entry name" value="RHOMBOID PROTEASE"/>
    <property type="match status" value="1"/>
</dbReference>
<evidence type="ECO:0000256" key="5">
    <source>
        <dbReference type="ARBA" id="ARBA00022989"/>
    </source>
</evidence>
<dbReference type="Proteomes" id="UP000469125">
    <property type="component" value="Unassembled WGS sequence"/>
</dbReference>
<feature type="transmembrane region" description="Helical" evidence="7">
    <location>
        <begin position="180"/>
        <end position="197"/>
    </location>
</feature>
<feature type="transmembrane region" description="Helical" evidence="7">
    <location>
        <begin position="233"/>
        <end position="253"/>
    </location>
</feature>
<feature type="domain" description="Peptidase S54 rhomboid" evidence="8">
    <location>
        <begin position="58"/>
        <end position="194"/>
    </location>
</feature>
<sequence>MFIRTERSLKEFMQFYPIVSTLVIIHLALWILIHFLQLPFGIQLYQWGAGNNFFITMGEYWRLITPIFLHVDLMHTLFNSFALVLFGPALEQMLGKFKFIFAYLGAGIIGNLGSYLFGPEFYTHVGASGAIYGIFGIYIFMVAFRKHLIDTGNSQIITTIFIIGLVMTFIQPNINIYGHIFGFIGGFILASVVLINAKPYSPWRNQRFRDDSEIQFDPNRWNKKRFPKKFKKNFLWIIIAVLVLLGLLSRLGIFY</sequence>
<keyword evidence="6 7" id="KW-0472">Membrane</keyword>
<dbReference type="InterPro" id="IPR050925">
    <property type="entry name" value="Rhomboid_protease_S54"/>
</dbReference>
<keyword evidence="3 7" id="KW-0812">Transmembrane</keyword>
<evidence type="ECO:0000256" key="4">
    <source>
        <dbReference type="ARBA" id="ARBA00022801"/>
    </source>
</evidence>
<evidence type="ECO:0000256" key="1">
    <source>
        <dbReference type="ARBA" id="ARBA00004141"/>
    </source>
</evidence>
<dbReference type="SUPFAM" id="SSF144091">
    <property type="entry name" value="Rhomboid-like"/>
    <property type="match status" value="1"/>
</dbReference>
<evidence type="ECO:0000259" key="8">
    <source>
        <dbReference type="Pfam" id="PF01694"/>
    </source>
</evidence>
<feature type="transmembrane region" description="Helical" evidence="7">
    <location>
        <begin position="124"/>
        <end position="144"/>
    </location>
</feature>